<protein>
    <recommendedName>
        <fullName evidence="5">procollagen-proline 4-dioxygenase</fullName>
        <ecNumber evidence="5">1.14.11.2</ecNumber>
    </recommendedName>
</protein>
<proteinExistence type="inferred from homology"/>
<sequence length="519" mass="59195">MLRLPDKVGAVGVILMVLILGMVETTWALGEVHTSAVTVAQLVEAENSVTHALQEYVKKEETRLGTIKQYIRSWQGGLVDYVHNPINSFHLLRRVTKEYHAVQESLHDTFAEAVLANLRVLRESVQLPVEADLNGAAYALVRLQHIYNLSIDDLIDGHIRNKKAIQMLSADDCLRMAQQSFNNLEFELSEKWYQKVVELLMAEQPLTHHVHLMIDKLVKQKEHRVMLRTLVTQMAKDSDDTVLDQFSGLGIPTSFQKQIYEDHDQEYVQLEKLDHLYSGLCRGDVTQPPEAYAGLKCGYAYSHDYRRLMPFKVELRWADPIIVVYHDVLSEAEISTVKHIASPRLETTMVHSFTTHQMQKSLARVGKTAWVQRGDDTTVDRILQRIEDMTGLTTDTSEDFHVLNYGIGGHYDAHVDFFDLQNKSLDKAPHLGDRLATMLFYLNDVEAGGSTVFPTLAVEVPARQGSALFWFNLERNGKGDYRTMHAACPVLLGEKWIANLWLHEFGQEFRWPCTLDPKD</sequence>
<dbReference type="SMART" id="SM00702">
    <property type="entry name" value="P4Hc"/>
    <property type="match status" value="1"/>
</dbReference>
<dbReference type="GO" id="GO:0005506">
    <property type="term" value="F:iron ion binding"/>
    <property type="evidence" value="ECO:0007669"/>
    <property type="project" value="InterPro"/>
</dbReference>
<dbReference type="FunFam" id="2.60.120.620:FF:000011">
    <property type="entry name" value="Prolyl alpha subunit"/>
    <property type="match status" value="1"/>
</dbReference>
<evidence type="ECO:0000256" key="11">
    <source>
        <dbReference type="ARBA" id="ARBA00023004"/>
    </source>
</evidence>
<dbReference type="Pfam" id="PF13640">
    <property type="entry name" value="2OG-FeII_Oxy_3"/>
    <property type="match status" value="1"/>
</dbReference>
<feature type="domain" description="Fe2OG dioxygenase" evidence="14">
    <location>
        <begin position="396"/>
        <end position="504"/>
    </location>
</feature>
<evidence type="ECO:0000256" key="1">
    <source>
        <dbReference type="ARBA" id="ARBA00001961"/>
    </source>
</evidence>
<evidence type="ECO:0000256" key="4">
    <source>
        <dbReference type="ARBA" id="ARBA00006511"/>
    </source>
</evidence>
<keyword evidence="12" id="KW-0325">Glycoprotein</keyword>
<evidence type="ECO:0000256" key="2">
    <source>
        <dbReference type="ARBA" id="ARBA00002035"/>
    </source>
</evidence>
<organism evidence="15 16">
    <name type="scientific">Cherax quadricarinatus</name>
    <name type="common">Australian red claw crayfish</name>
    <dbReference type="NCBI Taxonomy" id="27406"/>
    <lineage>
        <taxon>Eukaryota</taxon>
        <taxon>Metazoa</taxon>
        <taxon>Ecdysozoa</taxon>
        <taxon>Arthropoda</taxon>
        <taxon>Crustacea</taxon>
        <taxon>Multicrustacea</taxon>
        <taxon>Malacostraca</taxon>
        <taxon>Eumalacostraca</taxon>
        <taxon>Eucarida</taxon>
        <taxon>Decapoda</taxon>
        <taxon>Pleocyemata</taxon>
        <taxon>Astacidea</taxon>
        <taxon>Parastacoidea</taxon>
        <taxon>Parastacidae</taxon>
        <taxon>Cherax</taxon>
    </lineage>
</organism>
<evidence type="ECO:0000256" key="5">
    <source>
        <dbReference type="ARBA" id="ARBA00012269"/>
    </source>
</evidence>
<dbReference type="InterPro" id="IPR045054">
    <property type="entry name" value="P4HA-like"/>
</dbReference>
<dbReference type="InterPro" id="IPR006620">
    <property type="entry name" value="Pro_4_hyd_alph"/>
</dbReference>
<reference evidence="15 16" key="1">
    <citation type="journal article" date="2024" name="BMC Genomics">
        <title>Genome assembly of redclaw crayfish (Cherax quadricarinatus) provides insights into its immune adaptation and hypoxia tolerance.</title>
        <authorList>
            <person name="Liu Z."/>
            <person name="Zheng J."/>
            <person name="Li H."/>
            <person name="Fang K."/>
            <person name="Wang S."/>
            <person name="He J."/>
            <person name="Zhou D."/>
            <person name="Weng S."/>
            <person name="Chi M."/>
            <person name="Gu Z."/>
            <person name="He J."/>
            <person name="Li F."/>
            <person name="Wang M."/>
        </authorList>
    </citation>
    <scope>NUCLEOTIDE SEQUENCE [LARGE SCALE GENOMIC DNA]</scope>
    <source>
        <strain evidence="15">ZL_2023a</strain>
    </source>
</reference>
<dbReference type="EMBL" id="JARKIK010000047">
    <property type="protein sequence ID" value="KAK8735457.1"/>
    <property type="molecule type" value="Genomic_DNA"/>
</dbReference>
<gene>
    <name evidence="15" type="ORF">OTU49_005398</name>
</gene>
<comment type="function">
    <text evidence="2">Catalyzes the post-translational formation of 4-hydroxyproline in -Xaa-Pro-Gly- sequences in collagens and other proteins.</text>
</comment>
<dbReference type="Proteomes" id="UP001445076">
    <property type="component" value="Unassembled WGS sequence"/>
</dbReference>
<keyword evidence="9" id="KW-0223">Dioxygenase</keyword>
<dbReference type="Pfam" id="PF08336">
    <property type="entry name" value="P4Ha_N"/>
    <property type="match status" value="1"/>
</dbReference>
<feature type="signal peptide" evidence="13">
    <location>
        <begin position="1"/>
        <end position="28"/>
    </location>
</feature>
<evidence type="ECO:0000256" key="13">
    <source>
        <dbReference type="SAM" id="SignalP"/>
    </source>
</evidence>
<dbReference type="PROSITE" id="PS51471">
    <property type="entry name" value="FE2OG_OXY"/>
    <property type="match status" value="1"/>
</dbReference>
<evidence type="ECO:0000256" key="9">
    <source>
        <dbReference type="ARBA" id="ARBA00022964"/>
    </source>
</evidence>
<dbReference type="PANTHER" id="PTHR10869:SF244">
    <property type="entry name" value="PROLYL 4-HYDROXYLASE SUBUNIT ALPHA-2"/>
    <property type="match status" value="1"/>
</dbReference>
<dbReference type="Gene3D" id="1.25.40.10">
    <property type="entry name" value="Tetratricopeptide repeat domain"/>
    <property type="match status" value="1"/>
</dbReference>
<dbReference type="AlphaFoldDB" id="A0AAW0WUZ8"/>
<evidence type="ECO:0000313" key="16">
    <source>
        <dbReference type="Proteomes" id="UP001445076"/>
    </source>
</evidence>
<comment type="similarity">
    <text evidence="4">Belongs to the P4HA family.</text>
</comment>
<evidence type="ECO:0000256" key="10">
    <source>
        <dbReference type="ARBA" id="ARBA00023002"/>
    </source>
</evidence>
<dbReference type="InterPro" id="IPR013547">
    <property type="entry name" value="P4H_N"/>
</dbReference>
<dbReference type="InterPro" id="IPR011990">
    <property type="entry name" value="TPR-like_helical_dom_sf"/>
</dbReference>
<feature type="chain" id="PRO_5043396306" description="procollagen-proline 4-dioxygenase" evidence="13">
    <location>
        <begin position="29"/>
        <end position="519"/>
    </location>
</feature>
<dbReference type="Gene3D" id="2.60.120.620">
    <property type="entry name" value="q2cbj1_9rhob like domain"/>
    <property type="match status" value="1"/>
</dbReference>
<evidence type="ECO:0000259" key="14">
    <source>
        <dbReference type="PROSITE" id="PS51471"/>
    </source>
</evidence>
<comment type="subcellular location">
    <subcellularLocation>
        <location evidence="3">Endoplasmic reticulum lumen</location>
    </subcellularLocation>
</comment>
<keyword evidence="11" id="KW-0408">Iron</keyword>
<dbReference type="GO" id="GO:0031418">
    <property type="term" value="F:L-ascorbic acid binding"/>
    <property type="evidence" value="ECO:0007669"/>
    <property type="project" value="UniProtKB-KW"/>
</dbReference>
<evidence type="ECO:0000256" key="8">
    <source>
        <dbReference type="ARBA" id="ARBA00022896"/>
    </source>
</evidence>
<keyword evidence="13" id="KW-0732">Signal</keyword>
<comment type="cofactor">
    <cofactor evidence="1">
        <name>L-ascorbate</name>
        <dbReference type="ChEBI" id="CHEBI:38290"/>
    </cofactor>
</comment>
<keyword evidence="8" id="KW-0847">Vitamin C</keyword>
<dbReference type="Gene3D" id="6.10.140.1460">
    <property type="match status" value="1"/>
</dbReference>
<dbReference type="GO" id="GO:0004656">
    <property type="term" value="F:procollagen-proline 4-dioxygenase activity"/>
    <property type="evidence" value="ECO:0007669"/>
    <property type="project" value="UniProtKB-EC"/>
</dbReference>
<dbReference type="InterPro" id="IPR044862">
    <property type="entry name" value="Pro_4_hyd_alph_FE2OG_OXY"/>
</dbReference>
<name>A0AAW0WUZ8_CHEQU</name>
<keyword evidence="16" id="KW-1185">Reference proteome</keyword>
<evidence type="ECO:0000256" key="6">
    <source>
        <dbReference type="ARBA" id="ARBA00022723"/>
    </source>
</evidence>
<keyword evidence="6" id="KW-0479">Metal-binding</keyword>
<dbReference type="PANTHER" id="PTHR10869">
    <property type="entry name" value="PROLYL 4-HYDROXYLASE ALPHA SUBUNIT"/>
    <property type="match status" value="1"/>
</dbReference>
<evidence type="ECO:0000256" key="3">
    <source>
        <dbReference type="ARBA" id="ARBA00004319"/>
    </source>
</evidence>
<comment type="caution">
    <text evidence="15">The sequence shown here is derived from an EMBL/GenBank/DDBJ whole genome shotgun (WGS) entry which is preliminary data.</text>
</comment>
<evidence type="ECO:0000256" key="12">
    <source>
        <dbReference type="ARBA" id="ARBA00023180"/>
    </source>
</evidence>
<dbReference type="EC" id="1.14.11.2" evidence="5"/>
<evidence type="ECO:0000256" key="7">
    <source>
        <dbReference type="ARBA" id="ARBA00022824"/>
    </source>
</evidence>
<keyword evidence="10" id="KW-0560">Oxidoreductase</keyword>
<evidence type="ECO:0000313" key="15">
    <source>
        <dbReference type="EMBL" id="KAK8735457.1"/>
    </source>
</evidence>
<dbReference type="InterPro" id="IPR005123">
    <property type="entry name" value="Oxoglu/Fe-dep_dioxygenase_dom"/>
</dbReference>
<keyword evidence="7" id="KW-0256">Endoplasmic reticulum</keyword>
<dbReference type="GO" id="GO:0005788">
    <property type="term" value="C:endoplasmic reticulum lumen"/>
    <property type="evidence" value="ECO:0007669"/>
    <property type="project" value="UniProtKB-SubCell"/>
</dbReference>
<accession>A0AAW0WUZ8</accession>